<evidence type="ECO:0000313" key="4">
    <source>
        <dbReference type="EMBL" id="CAL2105033.1"/>
    </source>
</evidence>
<feature type="domain" description="Secretion system C-terminal sorting" evidence="3">
    <location>
        <begin position="390"/>
        <end position="451"/>
    </location>
</feature>
<dbReference type="InterPro" id="IPR026444">
    <property type="entry name" value="Secre_tail"/>
</dbReference>
<dbReference type="Pfam" id="PF18962">
    <property type="entry name" value="Por_Secre_tail"/>
    <property type="match status" value="1"/>
</dbReference>
<comment type="caution">
    <text evidence="4">The sequence shown here is derived from an EMBL/GenBank/DDBJ whole genome shotgun (WGS) entry which is preliminary data.</text>
</comment>
<evidence type="ECO:0000259" key="3">
    <source>
        <dbReference type="Pfam" id="PF18962"/>
    </source>
</evidence>
<gene>
    <name evidence="4" type="ORF">T190115A13A_120028</name>
</gene>
<evidence type="ECO:0000313" key="5">
    <source>
        <dbReference type="Proteomes" id="UP001497602"/>
    </source>
</evidence>
<dbReference type="Pfam" id="PF11790">
    <property type="entry name" value="Glyco_hydro_cc"/>
    <property type="match status" value="1"/>
</dbReference>
<dbReference type="InterPro" id="IPR024655">
    <property type="entry name" value="Asl1_glyco_hydro_catalytic"/>
</dbReference>
<dbReference type="InterPro" id="IPR017853">
    <property type="entry name" value="GH"/>
</dbReference>
<reference evidence="4 5" key="1">
    <citation type="submission" date="2024-05" db="EMBL/GenBank/DDBJ databases">
        <authorList>
            <person name="Duchaud E."/>
        </authorList>
    </citation>
    <scope>NUCLEOTIDE SEQUENCE [LARGE SCALE GENOMIC DNA]</scope>
    <source>
        <strain evidence="4">Ena-SAMPLE-TAB-13-05-2024-13:56:06:370-140305</strain>
    </source>
</reference>
<dbReference type="Proteomes" id="UP001497602">
    <property type="component" value="Unassembled WGS sequence"/>
</dbReference>
<dbReference type="PANTHER" id="PTHR37398">
    <property type="entry name" value="ENDO-BETA-1,4-MANNANASE"/>
    <property type="match status" value="1"/>
</dbReference>
<evidence type="ECO:0000259" key="2">
    <source>
        <dbReference type="Pfam" id="PF11790"/>
    </source>
</evidence>
<dbReference type="SUPFAM" id="SSF51445">
    <property type="entry name" value="(Trans)glycosidases"/>
    <property type="match status" value="1"/>
</dbReference>
<accession>A0ABM9PHE9</accession>
<dbReference type="Gene3D" id="3.20.20.80">
    <property type="entry name" value="Glycosidases"/>
    <property type="match status" value="1"/>
</dbReference>
<dbReference type="EMBL" id="CAXJRC010000003">
    <property type="protein sequence ID" value="CAL2105033.1"/>
    <property type="molecule type" value="Genomic_DNA"/>
</dbReference>
<feature type="domain" description="Asl1-like glycosyl hydrolase catalytic" evidence="2">
    <location>
        <begin position="222"/>
        <end position="320"/>
    </location>
</feature>
<organism evidence="4 5">
    <name type="scientific">Tenacibaculum vairaonense</name>
    <dbReference type="NCBI Taxonomy" id="3137860"/>
    <lineage>
        <taxon>Bacteria</taxon>
        <taxon>Pseudomonadati</taxon>
        <taxon>Bacteroidota</taxon>
        <taxon>Flavobacteriia</taxon>
        <taxon>Flavobacteriales</taxon>
        <taxon>Flavobacteriaceae</taxon>
        <taxon>Tenacibaculum</taxon>
    </lineage>
</organism>
<proteinExistence type="predicted"/>
<name>A0ABM9PHE9_9FLAO</name>
<dbReference type="NCBIfam" id="TIGR04183">
    <property type="entry name" value="Por_Secre_tail"/>
    <property type="match status" value="1"/>
</dbReference>
<keyword evidence="1" id="KW-0732">Signal</keyword>
<sequence length="471" mass="54771">MNYQALTKKKAAMNKKLYLIFLISFYPFINNAQINTIHLNGKEYYINGVNIPWNNFGWDFGEHHIWGEGYDSNWFKDSFKDLQENGVNCVRIWIHCDGRANPNFDEQGYVTGLDNNFLQQLNNVVKLANEHSLMVILTLWSHDMLEDYTKVAGKYAGLHADLIKNKQKTNSYIQKALIPIVKNLKDHCNILAWEIMNEPEWGMNVDYGGTTQQTVSKIEMQQFIGKCIEAIREHTDQNITIGSAKPFKNNSTKNYWHESEFHQLGFNCSKVYLDFYSFHFYNYMGNTMSPHINQAQEWKLNKPILISEVSFSVDLFNQQTSPLNQQKLCKNNGYGGIVFWSYKDVYKTDTWTDYKKDIKNFTLKNTENITYNNSCENIFTATPLLICKTYPNPSNGFLNLSIKDTKEMYFTTGTLYNMNGKLVKTFSTNTNQHTILLDNFASGVYYLLINIYSPNKDLIYIKSEKVIIENN</sequence>
<dbReference type="PANTHER" id="PTHR37398:SF3">
    <property type="entry name" value="GLYCOSIDE HYDROLASE FAMILY 5 DOMAIN-CONTAINING PROTEIN"/>
    <property type="match status" value="1"/>
</dbReference>
<protein>
    <submittedName>
        <fullName evidence="4">Cellulase family glycosylhydrolase</fullName>
    </submittedName>
</protein>
<keyword evidence="5" id="KW-1185">Reference proteome</keyword>
<evidence type="ECO:0000256" key="1">
    <source>
        <dbReference type="ARBA" id="ARBA00022729"/>
    </source>
</evidence>